<organism evidence="1 2">
    <name type="scientific">Haematococcus lacustris</name>
    <name type="common">Green alga</name>
    <name type="synonym">Haematococcus pluvialis</name>
    <dbReference type="NCBI Taxonomy" id="44745"/>
    <lineage>
        <taxon>Eukaryota</taxon>
        <taxon>Viridiplantae</taxon>
        <taxon>Chlorophyta</taxon>
        <taxon>core chlorophytes</taxon>
        <taxon>Chlorophyceae</taxon>
        <taxon>CS clade</taxon>
        <taxon>Chlamydomonadales</taxon>
        <taxon>Haematococcaceae</taxon>
        <taxon>Haematococcus</taxon>
    </lineage>
</organism>
<proteinExistence type="predicted"/>
<comment type="caution">
    <text evidence="1">The sequence shown here is derived from an EMBL/GenBank/DDBJ whole genome shotgun (WGS) entry which is preliminary data.</text>
</comment>
<sequence>MTRLSDVLNHRRQAAGQPSSLPRANRARTGITAPVAQYGSSMGWLHANAWPAPLSTQGIASGTMCKPLGAKVRAAVASHIMQSVCIIGHAPVHVVVATVCLLCLLGPAWSVASACGYGGCLRRL</sequence>
<gene>
    <name evidence="1" type="ORF">HaLaN_26440</name>
</gene>
<name>A0A6A0A6L9_HAELA</name>
<protein>
    <submittedName>
        <fullName evidence="1">Uncharacterized protein</fullName>
    </submittedName>
</protein>
<keyword evidence="2" id="KW-1185">Reference proteome</keyword>
<evidence type="ECO:0000313" key="2">
    <source>
        <dbReference type="Proteomes" id="UP000485058"/>
    </source>
</evidence>
<dbReference type="Proteomes" id="UP000485058">
    <property type="component" value="Unassembled WGS sequence"/>
</dbReference>
<evidence type="ECO:0000313" key="1">
    <source>
        <dbReference type="EMBL" id="GFH28027.1"/>
    </source>
</evidence>
<dbReference type="AlphaFoldDB" id="A0A6A0A6L9"/>
<accession>A0A6A0A6L9</accession>
<dbReference type="EMBL" id="BLLF01003713">
    <property type="protein sequence ID" value="GFH28027.1"/>
    <property type="molecule type" value="Genomic_DNA"/>
</dbReference>
<reference evidence="1 2" key="1">
    <citation type="submission" date="2020-02" db="EMBL/GenBank/DDBJ databases">
        <title>Draft genome sequence of Haematococcus lacustris strain NIES-144.</title>
        <authorList>
            <person name="Morimoto D."/>
            <person name="Nakagawa S."/>
            <person name="Yoshida T."/>
            <person name="Sawayama S."/>
        </authorList>
    </citation>
    <scope>NUCLEOTIDE SEQUENCE [LARGE SCALE GENOMIC DNA]</scope>
    <source>
        <strain evidence="1 2">NIES-144</strain>
    </source>
</reference>